<accession>A0ABW9RHC4</accession>
<feature type="transmembrane region" description="Helical" evidence="1">
    <location>
        <begin position="103"/>
        <end position="124"/>
    </location>
</feature>
<gene>
    <name evidence="3" type="ORF">E1163_00740</name>
</gene>
<dbReference type="EMBL" id="SMLW01000192">
    <property type="protein sequence ID" value="MTI23468.1"/>
    <property type="molecule type" value="Genomic_DNA"/>
</dbReference>
<feature type="domain" description="DUF1206" evidence="2">
    <location>
        <begin position="19"/>
        <end position="85"/>
    </location>
</feature>
<comment type="caution">
    <text evidence="3">The sequence shown here is derived from an EMBL/GenBank/DDBJ whole genome shotgun (WGS) entry which is preliminary data.</text>
</comment>
<feature type="transmembrane region" description="Helical" evidence="1">
    <location>
        <begin position="194"/>
        <end position="214"/>
    </location>
</feature>
<feature type="domain" description="DUF1206" evidence="2">
    <location>
        <begin position="197"/>
        <end position="266"/>
    </location>
</feature>
<evidence type="ECO:0000313" key="3">
    <source>
        <dbReference type="EMBL" id="MTI23468.1"/>
    </source>
</evidence>
<sequence>MNTHISSANDNWKERAGRVGHVAKGVVYGVAGVLTLLAAFNMGGQKAGKVQVIEFLQKQPFGNVLLILMAIGLACYAFWRFVQSVQDPQDEGTDTKGKVKRTGYFISGLLYLALGIYAVMQISGGGGSSGQSQQGIIASLLQSKFGVLVVIFIAVGLFAKAAYQFYRVYKGDFTQNLRPVEIPYSKAESIIKNAGYAGFIARGVLVGIVGYFFLQAALQSNPGTIQGSSGAFSFIQQSTSGPWLMALIAAGLVCYGVFMFVVARYKRFYAR</sequence>
<keyword evidence="1" id="KW-1133">Transmembrane helix</keyword>
<feature type="transmembrane region" description="Helical" evidence="1">
    <location>
        <begin position="21"/>
        <end position="40"/>
    </location>
</feature>
<feature type="transmembrane region" description="Helical" evidence="1">
    <location>
        <begin position="60"/>
        <end position="82"/>
    </location>
</feature>
<dbReference type="InterPro" id="IPR009597">
    <property type="entry name" value="DUF1206"/>
</dbReference>
<reference evidence="3 4" key="1">
    <citation type="submission" date="2019-02" db="EMBL/GenBank/DDBJ databases">
        <authorList>
            <person name="Goldberg S.R."/>
            <person name="Haltli B.A."/>
            <person name="Correa H."/>
            <person name="Russell K.G."/>
        </authorList>
    </citation>
    <scope>NUCLEOTIDE SEQUENCE [LARGE SCALE GENOMIC DNA]</scope>
    <source>
        <strain evidence="3 4">JCM 16186</strain>
    </source>
</reference>
<dbReference type="RefSeq" id="WP_155168612.1">
    <property type="nucleotide sequence ID" value="NZ_BAAAFL010000053.1"/>
</dbReference>
<keyword evidence="1" id="KW-0812">Transmembrane</keyword>
<proteinExistence type="predicted"/>
<keyword evidence="1" id="KW-0472">Membrane</keyword>
<feature type="transmembrane region" description="Helical" evidence="1">
    <location>
        <begin position="243"/>
        <end position="263"/>
    </location>
</feature>
<evidence type="ECO:0000256" key="1">
    <source>
        <dbReference type="SAM" id="Phobius"/>
    </source>
</evidence>
<keyword evidence="4" id="KW-1185">Reference proteome</keyword>
<dbReference type="Proteomes" id="UP000798808">
    <property type="component" value="Unassembled WGS sequence"/>
</dbReference>
<name>A0ABW9RHC4_9BACT</name>
<dbReference type="Pfam" id="PF06724">
    <property type="entry name" value="DUF1206"/>
    <property type="match status" value="3"/>
</dbReference>
<feature type="transmembrane region" description="Helical" evidence="1">
    <location>
        <begin position="136"/>
        <end position="159"/>
    </location>
</feature>
<evidence type="ECO:0000313" key="4">
    <source>
        <dbReference type="Proteomes" id="UP000798808"/>
    </source>
</evidence>
<organism evidence="3 4">
    <name type="scientific">Fulvivirga kasyanovii</name>
    <dbReference type="NCBI Taxonomy" id="396812"/>
    <lineage>
        <taxon>Bacteria</taxon>
        <taxon>Pseudomonadati</taxon>
        <taxon>Bacteroidota</taxon>
        <taxon>Cytophagia</taxon>
        <taxon>Cytophagales</taxon>
        <taxon>Fulvivirgaceae</taxon>
        <taxon>Fulvivirga</taxon>
    </lineage>
</organism>
<protein>
    <submittedName>
        <fullName evidence="3">DUF1206 domain-containing protein</fullName>
    </submittedName>
</protein>
<evidence type="ECO:0000259" key="2">
    <source>
        <dbReference type="Pfam" id="PF06724"/>
    </source>
</evidence>
<feature type="domain" description="DUF1206" evidence="2">
    <location>
        <begin position="103"/>
        <end position="170"/>
    </location>
</feature>